<dbReference type="SUPFAM" id="SSF117991">
    <property type="entry name" value="YbeD/HP0495-like"/>
    <property type="match status" value="1"/>
</dbReference>
<sequence>MNHQHSPINIDIKPQIDYPCIWRYRVIGFSKEIVLEAIEKVFMGKADIAPVEHISSHGKYVALNCSIEVKDDSERLAYFDGLTKQHGIIMVI</sequence>
<organism evidence="1 2">
    <name type="scientific">Helicobacter bilis</name>
    <dbReference type="NCBI Taxonomy" id="37372"/>
    <lineage>
        <taxon>Bacteria</taxon>
        <taxon>Pseudomonadati</taxon>
        <taxon>Campylobacterota</taxon>
        <taxon>Epsilonproteobacteria</taxon>
        <taxon>Campylobacterales</taxon>
        <taxon>Helicobacteraceae</taxon>
        <taxon>Helicobacter</taxon>
    </lineage>
</organism>
<dbReference type="EMBL" id="CP019645">
    <property type="protein sequence ID" value="AQQ59085.1"/>
    <property type="molecule type" value="Genomic_DNA"/>
</dbReference>
<dbReference type="InterPro" id="IPR007454">
    <property type="entry name" value="UPF0250_YbeD-like"/>
</dbReference>
<dbReference type="Gene3D" id="3.30.70.260">
    <property type="match status" value="1"/>
</dbReference>
<reference evidence="1 2" key="1">
    <citation type="submission" date="2017-02" db="EMBL/GenBank/DDBJ databases">
        <title>Whole genome sequencing of Helicobacter bilis strain AAQJH.</title>
        <authorList>
            <person name="Conlan S."/>
            <person name="Thomas P.J."/>
            <person name="Mullikin J."/>
            <person name="Palmore T.N."/>
            <person name="Frank K.M."/>
            <person name="Segre J.A."/>
        </authorList>
    </citation>
    <scope>NUCLEOTIDE SEQUENCE [LARGE SCALE GENOMIC DNA]</scope>
    <source>
        <strain evidence="1 2">AAQJH</strain>
    </source>
</reference>
<evidence type="ECO:0000313" key="2">
    <source>
        <dbReference type="Proteomes" id="UP000188298"/>
    </source>
</evidence>
<dbReference type="RefSeq" id="WP_005219726.1">
    <property type="nucleotide sequence ID" value="NZ_CABKOK010000009.1"/>
</dbReference>
<protein>
    <recommendedName>
        <fullName evidence="3">DUF493 domain-containing protein</fullName>
    </recommendedName>
</protein>
<name>A0A1Q2LFB8_9HELI</name>
<dbReference type="InterPro" id="IPR027471">
    <property type="entry name" value="YbeD-like_sf"/>
</dbReference>
<dbReference type="KEGG" id="hbl:XJ32_02025"/>
<dbReference type="Pfam" id="PF04359">
    <property type="entry name" value="DUF493"/>
    <property type="match status" value="1"/>
</dbReference>
<evidence type="ECO:0008006" key="3">
    <source>
        <dbReference type="Google" id="ProtNLM"/>
    </source>
</evidence>
<dbReference type="Proteomes" id="UP000188298">
    <property type="component" value="Chromosome"/>
</dbReference>
<accession>A0A1Q2LFB8</accession>
<evidence type="ECO:0000313" key="1">
    <source>
        <dbReference type="EMBL" id="AQQ59085.1"/>
    </source>
</evidence>
<dbReference type="AlphaFoldDB" id="A0A1Q2LFB8"/>
<proteinExistence type="predicted"/>
<gene>
    <name evidence="1" type="ORF">XJ32_02025</name>
</gene>